<feature type="compositionally biased region" description="Acidic residues" evidence="1">
    <location>
        <begin position="1"/>
        <end position="13"/>
    </location>
</feature>
<accession>A0A812TJI9</accession>
<organism evidence="2 3">
    <name type="scientific">Symbiodinium natans</name>
    <dbReference type="NCBI Taxonomy" id="878477"/>
    <lineage>
        <taxon>Eukaryota</taxon>
        <taxon>Sar</taxon>
        <taxon>Alveolata</taxon>
        <taxon>Dinophyceae</taxon>
        <taxon>Suessiales</taxon>
        <taxon>Symbiodiniaceae</taxon>
        <taxon>Symbiodinium</taxon>
    </lineage>
</organism>
<keyword evidence="3" id="KW-1185">Reference proteome</keyword>
<dbReference type="EMBL" id="CAJNDS010002586">
    <property type="protein sequence ID" value="CAE7535135.1"/>
    <property type="molecule type" value="Genomic_DNA"/>
</dbReference>
<sequence length="93" mass="10443">METPETPEVEAEEPSPSQEEVVEAEQEEEDVLQAEEVEDFGDFFRECGEFRIPATVLAARRAANEAYWAFDRAMQDAENKVGLAIQHSVLRGA</sequence>
<feature type="compositionally biased region" description="Acidic residues" evidence="1">
    <location>
        <begin position="20"/>
        <end position="30"/>
    </location>
</feature>
<reference evidence="2" key="1">
    <citation type="submission" date="2021-02" db="EMBL/GenBank/DDBJ databases">
        <authorList>
            <person name="Dougan E. K."/>
            <person name="Rhodes N."/>
            <person name="Thang M."/>
            <person name="Chan C."/>
        </authorList>
    </citation>
    <scope>NUCLEOTIDE SEQUENCE</scope>
</reference>
<proteinExistence type="predicted"/>
<comment type="caution">
    <text evidence="2">The sequence shown here is derived from an EMBL/GenBank/DDBJ whole genome shotgun (WGS) entry which is preliminary data.</text>
</comment>
<evidence type="ECO:0000313" key="3">
    <source>
        <dbReference type="Proteomes" id="UP000604046"/>
    </source>
</evidence>
<protein>
    <submittedName>
        <fullName evidence="2">Uncharacterized protein</fullName>
    </submittedName>
</protein>
<dbReference type="Proteomes" id="UP000604046">
    <property type="component" value="Unassembled WGS sequence"/>
</dbReference>
<evidence type="ECO:0000313" key="2">
    <source>
        <dbReference type="EMBL" id="CAE7535135.1"/>
    </source>
</evidence>
<evidence type="ECO:0000256" key="1">
    <source>
        <dbReference type="SAM" id="MobiDB-lite"/>
    </source>
</evidence>
<name>A0A812TJI9_9DINO</name>
<dbReference type="AlphaFoldDB" id="A0A812TJI9"/>
<gene>
    <name evidence="2" type="ORF">SNAT2548_LOCUS29990</name>
</gene>
<feature type="region of interest" description="Disordered" evidence="1">
    <location>
        <begin position="1"/>
        <end position="30"/>
    </location>
</feature>